<dbReference type="AlphaFoldDB" id="A0A284QRR9"/>
<sequence length="74" mass="8124">MRLTLALREGIVPDTPGRSALDGDVNDIVPQFPAQNPIQHSVLSPHLHITYSPCSPVFVHMTTFRIALCHSSYG</sequence>
<dbReference type="EMBL" id="FUEG01000001">
    <property type="protein sequence ID" value="SJK99155.1"/>
    <property type="molecule type" value="Genomic_DNA"/>
</dbReference>
<reference evidence="2" key="1">
    <citation type="journal article" date="2017" name="Nat. Ecol. Evol.">
        <title>Genome expansion and lineage-specific genetic innovations in the forest pathogenic fungi Armillaria.</title>
        <authorList>
            <person name="Sipos G."/>
            <person name="Prasanna A.N."/>
            <person name="Walter M.C."/>
            <person name="O'Connor E."/>
            <person name="Balint B."/>
            <person name="Krizsan K."/>
            <person name="Kiss B."/>
            <person name="Hess J."/>
            <person name="Varga T."/>
            <person name="Slot J."/>
            <person name="Riley R."/>
            <person name="Boka B."/>
            <person name="Rigling D."/>
            <person name="Barry K."/>
            <person name="Lee J."/>
            <person name="Mihaltcheva S."/>
            <person name="LaButti K."/>
            <person name="Lipzen A."/>
            <person name="Waldron R."/>
            <person name="Moloney N.M."/>
            <person name="Sperisen C."/>
            <person name="Kredics L."/>
            <person name="Vagvoelgyi C."/>
            <person name="Patrignani A."/>
            <person name="Fitzpatrick D."/>
            <person name="Nagy I."/>
            <person name="Doyle S."/>
            <person name="Anderson J.B."/>
            <person name="Grigoriev I.V."/>
            <person name="Gueldener U."/>
            <person name="Muensterkoetter M."/>
            <person name="Nagy L.G."/>
        </authorList>
    </citation>
    <scope>NUCLEOTIDE SEQUENCE [LARGE SCALE GENOMIC DNA]</scope>
    <source>
        <strain evidence="2">C18/9</strain>
    </source>
</reference>
<evidence type="ECO:0000313" key="1">
    <source>
        <dbReference type="EMBL" id="SJK99155.1"/>
    </source>
</evidence>
<dbReference type="Proteomes" id="UP000219338">
    <property type="component" value="Unassembled WGS sequence"/>
</dbReference>
<keyword evidence="2" id="KW-1185">Reference proteome</keyword>
<organism evidence="1 2">
    <name type="scientific">Armillaria ostoyae</name>
    <name type="common">Armillaria root rot fungus</name>
    <dbReference type="NCBI Taxonomy" id="47428"/>
    <lineage>
        <taxon>Eukaryota</taxon>
        <taxon>Fungi</taxon>
        <taxon>Dikarya</taxon>
        <taxon>Basidiomycota</taxon>
        <taxon>Agaricomycotina</taxon>
        <taxon>Agaricomycetes</taxon>
        <taxon>Agaricomycetidae</taxon>
        <taxon>Agaricales</taxon>
        <taxon>Marasmiineae</taxon>
        <taxon>Physalacriaceae</taxon>
        <taxon>Armillaria</taxon>
    </lineage>
</organism>
<proteinExistence type="predicted"/>
<gene>
    <name evidence="1" type="ORF">ARMOST_02442</name>
</gene>
<name>A0A284QRR9_ARMOS</name>
<accession>A0A284QRR9</accession>
<evidence type="ECO:0000313" key="2">
    <source>
        <dbReference type="Proteomes" id="UP000219338"/>
    </source>
</evidence>
<protein>
    <submittedName>
        <fullName evidence="1">Uncharacterized protein</fullName>
    </submittedName>
</protein>